<protein>
    <recommendedName>
        <fullName evidence="2">DUF3074 domain-containing protein</fullName>
    </recommendedName>
</protein>
<gene>
    <name evidence="3" type="ORF">AJ80_00380</name>
</gene>
<dbReference type="OrthoDB" id="6423603at2759"/>
<dbReference type="PANTHER" id="PTHR40370:SF1">
    <property type="entry name" value="DUF3074 DOMAIN-CONTAINING PROTEIN"/>
    <property type="match status" value="1"/>
</dbReference>
<evidence type="ECO:0000313" key="4">
    <source>
        <dbReference type="Proteomes" id="UP000224634"/>
    </source>
</evidence>
<dbReference type="EMBL" id="PDNA01000003">
    <property type="protein sequence ID" value="PGH27830.1"/>
    <property type="molecule type" value="Genomic_DNA"/>
</dbReference>
<evidence type="ECO:0000256" key="1">
    <source>
        <dbReference type="SAM" id="MobiDB-lite"/>
    </source>
</evidence>
<dbReference type="AlphaFoldDB" id="A0A2B7Z350"/>
<dbReference type="PANTHER" id="PTHR40370">
    <property type="entry name" value="EXPRESSED PROTEIN"/>
    <property type="match status" value="1"/>
</dbReference>
<dbReference type="InterPro" id="IPR024500">
    <property type="entry name" value="DUF3074"/>
</dbReference>
<feature type="region of interest" description="Disordered" evidence="1">
    <location>
        <begin position="254"/>
        <end position="273"/>
    </location>
</feature>
<feature type="region of interest" description="Disordered" evidence="1">
    <location>
        <begin position="319"/>
        <end position="351"/>
    </location>
</feature>
<keyword evidence="4" id="KW-1185">Reference proteome</keyword>
<accession>A0A2B7Z350</accession>
<reference evidence="3 4" key="1">
    <citation type="submission" date="2017-10" db="EMBL/GenBank/DDBJ databases">
        <title>Comparative genomics in systemic dimorphic fungi from Ajellomycetaceae.</title>
        <authorList>
            <person name="Munoz J.F."/>
            <person name="Mcewen J.G."/>
            <person name="Clay O.K."/>
            <person name="Cuomo C.A."/>
        </authorList>
    </citation>
    <scope>NUCLEOTIDE SEQUENCE [LARGE SCALE GENOMIC DNA]</scope>
    <source>
        <strain evidence="3 4">UAMH7299</strain>
    </source>
</reference>
<dbReference type="Pfam" id="PF11274">
    <property type="entry name" value="DUF3074"/>
    <property type="match status" value="1"/>
</dbReference>
<feature type="compositionally biased region" description="Basic residues" evidence="1">
    <location>
        <begin position="424"/>
        <end position="434"/>
    </location>
</feature>
<evidence type="ECO:0000313" key="3">
    <source>
        <dbReference type="EMBL" id="PGH27830.1"/>
    </source>
</evidence>
<feature type="domain" description="DUF3074" evidence="2">
    <location>
        <begin position="141"/>
        <end position="393"/>
    </location>
</feature>
<evidence type="ECO:0000259" key="2">
    <source>
        <dbReference type="Pfam" id="PF11274"/>
    </source>
</evidence>
<name>A0A2B7Z350_POLH7</name>
<dbReference type="Proteomes" id="UP000224634">
    <property type="component" value="Unassembled WGS sequence"/>
</dbReference>
<comment type="caution">
    <text evidence="3">The sequence shown here is derived from an EMBL/GenBank/DDBJ whole genome shotgun (WGS) entry which is preliminary data.</text>
</comment>
<feature type="region of interest" description="Disordered" evidence="1">
    <location>
        <begin position="26"/>
        <end position="45"/>
    </location>
</feature>
<feature type="compositionally biased region" description="Polar residues" evidence="1">
    <location>
        <begin position="341"/>
        <end position="351"/>
    </location>
</feature>
<organism evidence="3 4">
    <name type="scientific">Polytolypa hystricis (strain UAMH7299)</name>
    <dbReference type="NCBI Taxonomy" id="1447883"/>
    <lineage>
        <taxon>Eukaryota</taxon>
        <taxon>Fungi</taxon>
        <taxon>Dikarya</taxon>
        <taxon>Ascomycota</taxon>
        <taxon>Pezizomycotina</taxon>
        <taxon>Eurotiomycetes</taxon>
        <taxon>Eurotiomycetidae</taxon>
        <taxon>Onygenales</taxon>
        <taxon>Onygenales incertae sedis</taxon>
        <taxon>Polytolypa</taxon>
    </lineage>
</organism>
<feature type="region of interest" description="Disordered" evidence="1">
    <location>
        <begin position="414"/>
        <end position="440"/>
    </location>
</feature>
<proteinExistence type="predicted"/>
<sequence length="440" mass="48675">MPGADMPRIPPTRRLLHLHPLTISSLPAHPDLRYKPPSNNAPDPRPKLADFLSTALSEAVELITFTIPHTLQKEAKLRTPRGSNSMVKVSSGFLPAREVTMPQTGSGKLRKKSLPGNVAGAWSGAAAGDEEQDMNQGPEYWVCRNSEHEDIPSEGTACWNEFYDGLCKDHTEHEMQYTPSLVDADRLLEWHCVDVQLQEDWDVVNCAIYGITHCPPPTYLIKPRTFYILLITAAAPLPNYADSSPLSRISSFGSATSNTSYNSVSTFSSTSGASHSKRTEFFTIQIPVSLPKSMHTHHRTDSILGRYLSVEHVRLVSPLPPLPPSTSTPLSSPSSSPPSKTPNQPSLTPESVGTIEWTMATSSDARGWIPQYLARLEMPRTITADVGLFLDWVHGKREHPKNGCVLTTRECGAEEEKNEWKAGSSKRKRRRRNLKVGLLN</sequence>